<feature type="transmembrane region" description="Helical" evidence="1">
    <location>
        <begin position="768"/>
        <end position="788"/>
    </location>
</feature>
<feature type="transmembrane region" description="Helical" evidence="1">
    <location>
        <begin position="662"/>
        <end position="687"/>
    </location>
</feature>
<evidence type="ECO:0000313" key="3">
    <source>
        <dbReference type="Proteomes" id="UP000434044"/>
    </source>
</evidence>
<feature type="transmembrane region" description="Helical" evidence="1">
    <location>
        <begin position="251"/>
        <end position="269"/>
    </location>
</feature>
<comment type="caution">
    <text evidence="2">The sequence shown here is derived from an EMBL/GenBank/DDBJ whole genome shotgun (WGS) entry which is preliminary data.</text>
</comment>
<feature type="transmembrane region" description="Helical" evidence="1">
    <location>
        <begin position="96"/>
        <end position="118"/>
    </location>
</feature>
<feature type="transmembrane region" description="Helical" evidence="1">
    <location>
        <begin position="418"/>
        <end position="439"/>
    </location>
</feature>
<feature type="transmembrane region" description="Helical" evidence="1">
    <location>
        <begin position="726"/>
        <end position="747"/>
    </location>
</feature>
<feature type="transmembrane region" description="Helical" evidence="1">
    <location>
        <begin position="275"/>
        <end position="292"/>
    </location>
</feature>
<dbReference type="InterPro" id="IPR008929">
    <property type="entry name" value="Chondroitin_lyas"/>
</dbReference>
<protein>
    <submittedName>
        <fullName evidence="2">Uncharacterized protein</fullName>
    </submittedName>
</protein>
<name>A0A6N8EFA1_9GAMM</name>
<keyword evidence="1" id="KW-0472">Membrane</keyword>
<dbReference type="Gene3D" id="2.70.98.70">
    <property type="match status" value="1"/>
</dbReference>
<dbReference type="Gene3D" id="1.50.10.100">
    <property type="entry name" value="Chondroitin AC/alginate lyase"/>
    <property type="match status" value="1"/>
</dbReference>
<feature type="transmembrane region" description="Helical" evidence="1">
    <location>
        <begin position="138"/>
        <end position="156"/>
    </location>
</feature>
<dbReference type="Proteomes" id="UP000434044">
    <property type="component" value="Unassembled WGS sequence"/>
</dbReference>
<dbReference type="RefSeq" id="WP_155449805.1">
    <property type="nucleotide sequence ID" value="NZ_WNKT01000015.1"/>
</dbReference>
<dbReference type="EMBL" id="WNKT01000015">
    <property type="protein sequence ID" value="MTW21217.1"/>
    <property type="molecule type" value="Genomic_DNA"/>
</dbReference>
<feature type="transmembrane region" description="Helical" evidence="1">
    <location>
        <begin position="699"/>
        <end position="720"/>
    </location>
</feature>
<evidence type="ECO:0000313" key="2">
    <source>
        <dbReference type="EMBL" id="MTW21217.1"/>
    </source>
</evidence>
<gene>
    <name evidence="2" type="ORF">GJ668_08905</name>
</gene>
<feature type="transmembrane region" description="Helical" evidence="1">
    <location>
        <begin position="6"/>
        <end position="25"/>
    </location>
</feature>
<feature type="transmembrane region" description="Helical" evidence="1">
    <location>
        <begin position="328"/>
        <end position="346"/>
    </location>
</feature>
<feature type="transmembrane region" description="Helical" evidence="1">
    <location>
        <begin position="168"/>
        <end position="186"/>
    </location>
</feature>
<dbReference type="Gene3D" id="2.60.120.260">
    <property type="entry name" value="Galactose-binding domain-like"/>
    <property type="match status" value="1"/>
</dbReference>
<keyword evidence="1" id="KW-1133">Transmembrane helix</keyword>
<keyword evidence="1" id="KW-0812">Transmembrane</keyword>
<feature type="transmembrane region" description="Helical" evidence="1">
    <location>
        <begin position="358"/>
        <end position="376"/>
    </location>
</feature>
<proteinExistence type="predicted"/>
<evidence type="ECO:0000256" key="1">
    <source>
        <dbReference type="SAM" id="Phobius"/>
    </source>
</evidence>
<reference evidence="2 3" key="1">
    <citation type="submission" date="2019-11" db="EMBL/GenBank/DDBJ databases">
        <title>Whole-genome sequence of the anaerobic purple sulfur bacterium Allochromatium palmeri DSM 15591.</title>
        <authorList>
            <person name="Kyndt J.A."/>
            <person name="Meyer T.E."/>
        </authorList>
    </citation>
    <scope>NUCLEOTIDE SEQUENCE [LARGE SCALE GENOMIC DNA]</scope>
    <source>
        <strain evidence="2 3">DSM 15591</strain>
    </source>
</reference>
<feature type="transmembrane region" description="Helical" evidence="1">
    <location>
        <begin position="304"/>
        <end position="322"/>
    </location>
</feature>
<organism evidence="2 3">
    <name type="scientific">Allochromatium palmeri</name>
    <dbReference type="NCBI Taxonomy" id="231048"/>
    <lineage>
        <taxon>Bacteria</taxon>
        <taxon>Pseudomonadati</taxon>
        <taxon>Pseudomonadota</taxon>
        <taxon>Gammaproteobacteria</taxon>
        <taxon>Chromatiales</taxon>
        <taxon>Chromatiaceae</taxon>
        <taxon>Allochromatium</taxon>
    </lineage>
</organism>
<feature type="transmembrane region" description="Helical" evidence="1">
    <location>
        <begin position="388"/>
        <end position="406"/>
    </location>
</feature>
<dbReference type="OrthoDB" id="283584at2"/>
<dbReference type="SUPFAM" id="SSF48230">
    <property type="entry name" value="Chondroitin AC/alginate lyase"/>
    <property type="match status" value="1"/>
</dbReference>
<accession>A0A6N8EFA1</accession>
<feature type="transmembrane region" description="Helical" evidence="1">
    <location>
        <begin position="229"/>
        <end position="246"/>
    </location>
</feature>
<keyword evidence="3" id="KW-1185">Reference proteome</keyword>
<feature type="transmembrane region" description="Helical" evidence="1">
    <location>
        <begin position="32"/>
        <end position="53"/>
    </location>
</feature>
<sequence length="1577" mass="175666">MKRVLGLIPLGFGIWILHDLPFAHWPLLLGAGVYLGLLLWRPALWLILLPLLLPVLDLRPWTGRIYLDEFDALVLVTLAAYLLRDRYVPSFGAMRPLSRVLLVLFVGLVGLSLFRTLYPWPEVDANSFASYYSPFNALRVSKGLFWAVLLYPVWVVEERLDAARARRFLFLGMSLAALAVFAVVLWERGIYSTLLFWSDIYSPISALLDFSTPYRVTALFADMHTGGTAIDGWLLLTLPFVATAFLSARGLLGASLPGIALLGLLYTVFVTFSRGVYLGVFVAMAVALLVLAFQRRATIRARDIPLVASIALTMVGLAYIAFRSGGSVALAYTLTAFLSGALIMMIPGPAIWGRWRSVAMVILTAALTLLGTWTILDRNYGFLPLPAVWQAMLCIPPAALVGVWIGRRLAGRLALQQSGMILAVFAGVLFMLTLSLFGYRMDTRLATGSQDLQHRLEHWQTAASIMDRDLGTRLLGQGVGRFPQTYYLMHQDPATVVGFRIEDDGAHRSLRLFGGPNIRIGQRLSLEPRQPYWLSLSLRTDENPKPVQLELRICHRHLVPANEWNPTCATFNQRIQPNGTDWTRIEQTFDAQGLGSFKGAQEGWLTLEIANRSAGRWIDIDTLSILDAAGQERVDNGDFARGFDRWFMYSDFDHLPWHIKNLWVHVYFELGLIGLILFSLIALAALMKTARSAAGMDPFALALLVSLAGFYAVGAFGTIIDSPRVSVLFWLTTLLALGHTSIARPALQPVPVAQAAAAQPGFADRRRKLMLITLVMALGAGLAVMVLAQTMRFYDVDTRQLVTKVLERYEIELPWLEPWLRPPPRFSDVALDGRQRSTHPRILLPELADWDGRGLAPAIRTRQERYAVVGLDPGRYPPCGGSGALRLAVCWILTGDEEAGRQGLEALSTFEPTPPGNSGDYGNGWELAWAYDWLALHPDLSDSTRRRVQAQLAALLPSYLEQLDGRGPSLWHGRATLAATAWLIAVALDAETPGQQELIRRAQAHFREAMAALRLSEGWPEGYNYWINSRAFLLTLAASAYLNGFEDTQAAPEMRQALERIGLWTLYMTRPDGRVELTGDEGPRVDLKDETRRVIDLIVQLTRSRVLSSYSRWLEARHGTESYYRDYRWGFQLFNDPTVWPLASVTSGTLDGLQAVLPSADWFGPKAFNQIVARSGWGADDTLLTLRAGHSLTHHGHYDAGHFTLFKGAPLAISNATYRGDIAAPNRLYYGIRTVSRNSLLVLRPDERIHPSPLVERNVIDGGQRIVMPTGSSVQGVADWLAQIGQGRHYEGGVIRTYQLIDDRLLYIEADLTGAYDNSDYDTQDRGGKVERVARALLYLIDEDRVFVFDTVESTDPSYTKKWLLHLPQRPDIPNLHVKLGSENAGILESPSERLSMVNGRGKLDLVRLAPEEAVTRLVGGKGYEYYVEADGDEQVLDGLNFGQDSLKARWFDNGLWRIEIQPTQPSRLDRFLIALTPSLRGANPKPVEPLRLNSGEALAAYTDKSLLLFDISHFREPVQLDIPGQQTRLLVTGVSIGDQFEVDLGDRQETVSVTQSGFIELSLDAQAKQISIRQRP</sequence>